<dbReference type="SUPFAM" id="SSF53955">
    <property type="entry name" value="Lysozyme-like"/>
    <property type="match status" value="1"/>
</dbReference>
<dbReference type="GO" id="GO:0000270">
    <property type="term" value="P:peptidoglycan metabolic process"/>
    <property type="evidence" value="ECO:0007669"/>
    <property type="project" value="InterPro"/>
</dbReference>
<name>A0A8G2EV63_9PROT</name>
<dbReference type="RefSeq" id="WP_093147832.1">
    <property type="nucleotide sequence ID" value="NZ_FNBW01000001.1"/>
</dbReference>
<dbReference type="InterPro" id="IPR000189">
    <property type="entry name" value="Transglyc_AS"/>
</dbReference>
<evidence type="ECO:0000256" key="2">
    <source>
        <dbReference type="ARBA" id="ARBA00009387"/>
    </source>
</evidence>
<protein>
    <submittedName>
        <fullName evidence="6">Soluble lytic murein transglycosylase</fullName>
    </submittedName>
</protein>
<sequence>MIARGLSFVFGVAALAWTGTVLAAATAPAPELRPGSAAPVAAGAVPVPMPRPDGLAGLSRSDAAWRTTLAFAGSGDWAEAAAVRGRDRDPSLEALFQWTRLRDGNQPTTFAEIERFLHDHPGWPDEATLVARGEELMGSDIGLARRLEWFAKHPPRSTRGRLAHLEAVARTGDAAAVETLARETWRHIELGKRDETLFLNRYGKHLRQIDHIERLDEMLWRGHSGAARQAMDHVPDGWRKLADARLRLRFKQASVDDAIRRVPKDLQDDPGLHYERLRWRRQAGMAIGAREMMFAAPPSSEFAALWWRERAWHIREALDDGKLEDAYLLAASHNQRSGAPFAEAEWLAGWISLRFLDRPTDALRHFTQLHGNVSTPISSARAAYWAGRAAEVLGNPDAAREWYARGAAFQTTFYGQLAAARIGAKRISLPVPAAPDAAVRAAFLADDEVQAARALLRLRMDGTARLFLRHLAVSSDDIDRSALIAEIAAEAGELGTAVFTARRAATGRMILPALGYPLLDPIPTQGPEPAFVHAIIRQESSFEATAISRVGARGLMQLMPATAQATAKSIGLEYDLGSLIARPDYNVRLGSTYLKQMVDRFDGHYIKAIASYNAGPGRVAAWVRAHGDPSDPSVDVIDWIERIPFSETRNYVQRVLEALHVYRERLANDHDQTTAMAALAPGAQKVWCVYSCGVLLDRQQAALKRN</sequence>
<dbReference type="InterPro" id="IPR008258">
    <property type="entry name" value="Transglycosylase_SLT_dom_1"/>
</dbReference>
<comment type="similarity">
    <text evidence="2">Belongs to the virb1 family.</text>
</comment>
<evidence type="ECO:0000313" key="7">
    <source>
        <dbReference type="Proteomes" id="UP000198615"/>
    </source>
</evidence>
<dbReference type="SUPFAM" id="SSF48435">
    <property type="entry name" value="Bacterial muramidases"/>
    <property type="match status" value="1"/>
</dbReference>
<dbReference type="PANTHER" id="PTHR37423">
    <property type="entry name" value="SOLUBLE LYTIC MUREIN TRANSGLYCOSYLASE-RELATED"/>
    <property type="match status" value="1"/>
</dbReference>
<dbReference type="InterPro" id="IPR008939">
    <property type="entry name" value="Lytic_TGlycosylase_superhlx_U"/>
</dbReference>
<organism evidence="6 7">
    <name type="scientific">Thalassobaculum litoreum DSM 18839</name>
    <dbReference type="NCBI Taxonomy" id="1123362"/>
    <lineage>
        <taxon>Bacteria</taxon>
        <taxon>Pseudomonadati</taxon>
        <taxon>Pseudomonadota</taxon>
        <taxon>Alphaproteobacteria</taxon>
        <taxon>Rhodospirillales</taxon>
        <taxon>Thalassobaculaceae</taxon>
        <taxon>Thalassobaculum</taxon>
    </lineage>
</organism>
<dbReference type="PANTHER" id="PTHR37423:SF2">
    <property type="entry name" value="MEMBRANE-BOUND LYTIC MUREIN TRANSGLYCOSYLASE C"/>
    <property type="match status" value="1"/>
</dbReference>
<feature type="signal peptide" evidence="4">
    <location>
        <begin position="1"/>
        <end position="23"/>
    </location>
</feature>
<accession>A0A8G2EV63</accession>
<dbReference type="PROSITE" id="PS00922">
    <property type="entry name" value="TRANSGLYCOSYLASE"/>
    <property type="match status" value="1"/>
</dbReference>
<dbReference type="GO" id="GO:0008933">
    <property type="term" value="F:peptidoglycan lytic transglycosylase activity"/>
    <property type="evidence" value="ECO:0007669"/>
    <property type="project" value="InterPro"/>
</dbReference>
<proteinExistence type="inferred from homology"/>
<dbReference type="OrthoDB" id="9815002at2"/>
<gene>
    <name evidence="6" type="ORF">SAMN05660686_00467</name>
</gene>
<dbReference type="Pfam" id="PF01464">
    <property type="entry name" value="SLT"/>
    <property type="match status" value="1"/>
</dbReference>
<comment type="caution">
    <text evidence="6">The sequence shown here is derived from an EMBL/GenBank/DDBJ whole genome shotgun (WGS) entry which is preliminary data.</text>
</comment>
<evidence type="ECO:0000256" key="3">
    <source>
        <dbReference type="ARBA" id="ARBA00022729"/>
    </source>
</evidence>
<dbReference type="GO" id="GO:0004553">
    <property type="term" value="F:hydrolase activity, hydrolyzing O-glycosyl compounds"/>
    <property type="evidence" value="ECO:0007669"/>
    <property type="project" value="InterPro"/>
</dbReference>
<reference evidence="6 7" key="1">
    <citation type="submission" date="2016-10" db="EMBL/GenBank/DDBJ databases">
        <authorList>
            <person name="Varghese N."/>
            <person name="Submissions S."/>
        </authorList>
    </citation>
    <scope>NUCLEOTIDE SEQUENCE [LARGE SCALE GENOMIC DNA]</scope>
    <source>
        <strain evidence="6 7">DSM 18839</strain>
    </source>
</reference>
<dbReference type="Gene3D" id="1.10.530.10">
    <property type="match status" value="1"/>
</dbReference>
<dbReference type="GO" id="GO:0016020">
    <property type="term" value="C:membrane"/>
    <property type="evidence" value="ECO:0007669"/>
    <property type="project" value="InterPro"/>
</dbReference>
<dbReference type="CDD" id="cd13401">
    <property type="entry name" value="Slt70-like"/>
    <property type="match status" value="1"/>
</dbReference>
<evidence type="ECO:0000259" key="5">
    <source>
        <dbReference type="Pfam" id="PF01464"/>
    </source>
</evidence>
<dbReference type="GO" id="GO:0042597">
    <property type="term" value="C:periplasmic space"/>
    <property type="evidence" value="ECO:0007669"/>
    <property type="project" value="InterPro"/>
</dbReference>
<evidence type="ECO:0000256" key="4">
    <source>
        <dbReference type="SAM" id="SignalP"/>
    </source>
</evidence>
<keyword evidence="7" id="KW-1185">Reference proteome</keyword>
<dbReference type="Gene3D" id="1.25.20.10">
    <property type="entry name" value="Bacterial muramidases"/>
    <property type="match status" value="1"/>
</dbReference>
<comment type="similarity">
    <text evidence="1">Belongs to the transglycosylase Slt family.</text>
</comment>
<evidence type="ECO:0000256" key="1">
    <source>
        <dbReference type="ARBA" id="ARBA00007734"/>
    </source>
</evidence>
<feature type="domain" description="Transglycosylase SLT" evidence="5">
    <location>
        <begin position="527"/>
        <end position="628"/>
    </location>
</feature>
<dbReference type="Proteomes" id="UP000198615">
    <property type="component" value="Unassembled WGS sequence"/>
</dbReference>
<feature type="chain" id="PRO_5034937496" evidence="4">
    <location>
        <begin position="24"/>
        <end position="706"/>
    </location>
</feature>
<dbReference type="AlphaFoldDB" id="A0A8G2EV63"/>
<dbReference type="InterPro" id="IPR023346">
    <property type="entry name" value="Lysozyme-like_dom_sf"/>
</dbReference>
<evidence type="ECO:0000313" key="6">
    <source>
        <dbReference type="EMBL" id="SDF15078.1"/>
    </source>
</evidence>
<dbReference type="EMBL" id="FNBW01000001">
    <property type="protein sequence ID" value="SDF15078.1"/>
    <property type="molecule type" value="Genomic_DNA"/>
</dbReference>
<keyword evidence="3 4" id="KW-0732">Signal</keyword>